<evidence type="ECO:0000259" key="3">
    <source>
        <dbReference type="Pfam" id="PF01507"/>
    </source>
</evidence>
<reference evidence="4" key="1">
    <citation type="submission" date="2018-05" db="EMBL/GenBank/DDBJ databases">
        <authorList>
            <person name="Lanie J.A."/>
            <person name="Ng W.-L."/>
            <person name="Kazmierczak K.M."/>
            <person name="Andrzejewski T.M."/>
            <person name="Davidsen T.M."/>
            <person name="Wayne K.J."/>
            <person name="Tettelin H."/>
            <person name="Glass J.I."/>
            <person name="Rusch D."/>
            <person name="Podicherti R."/>
            <person name="Tsui H.-C.T."/>
            <person name="Winkler M.E."/>
        </authorList>
    </citation>
    <scope>NUCLEOTIDE SEQUENCE</scope>
</reference>
<dbReference type="GO" id="GO:0005737">
    <property type="term" value="C:cytoplasm"/>
    <property type="evidence" value="ECO:0007669"/>
    <property type="project" value="TreeGrafter"/>
</dbReference>
<name>A0A382U3B5_9ZZZZ</name>
<evidence type="ECO:0000313" key="4">
    <source>
        <dbReference type="EMBL" id="SVD28753.1"/>
    </source>
</evidence>
<feature type="non-terminal residue" evidence="4">
    <location>
        <position position="135"/>
    </location>
</feature>
<comment type="similarity">
    <text evidence="1">Belongs to the PAPS reductase family. CysH subfamily.</text>
</comment>
<dbReference type="InterPro" id="IPR002500">
    <property type="entry name" value="PAPS_reduct_dom"/>
</dbReference>
<dbReference type="AlphaFoldDB" id="A0A382U3B5"/>
<dbReference type="SUPFAM" id="SSF52402">
    <property type="entry name" value="Adenine nucleotide alpha hydrolases-like"/>
    <property type="match status" value="1"/>
</dbReference>
<dbReference type="PANTHER" id="PTHR46509">
    <property type="entry name" value="PHOSPHOADENOSINE PHOSPHOSULFATE REDUCTASE"/>
    <property type="match status" value="1"/>
</dbReference>
<feature type="domain" description="Phosphoadenosine phosphosulphate reductase" evidence="3">
    <location>
        <begin position="40"/>
        <end position="135"/>
    </location>
</feature>
<dbReference type="GO" id="GO:0019379">
    <property type="term" value="P:sulfate assimilation, phosphoadenylyl sulfate reduction by phosphoadenylyl-sulfate reductase (thioredoxin)"/>
    <property type="evidence" value="ECO:0007669"/>
    <property type="project" value="TreeGrafter"/>
</dbReference>
<dbReference type="InterPro" id="IPR014729">
    <property type="entry name" value="Rossmann-like_a/b/a_fold"/>
</dbReference>
<evidence type="ECO:0000256" key="2">
    <source>
        <dbReference type="ARBA" id="ARBA00024327"/>
    </source>
</evidence>
<organism evidence="4">
    <name type="scientific">marine metagenome</name>
    <dbReference type="NCBI Taxonomy" id="408172"/>
    <lineage>
        <taxon>unclassified sequences</taxon>
        <taxon>metagenomes</taxon>
        <taxon>ecological metagenomes</taxon>
    </lineage>
</organism>
<dbReference type="Gene3D" id="3.40.50.620">
    <property type="entry name" value="HUPs"/>
    <property type="match status" value="1"/>
</dbReference>
<dbReference type="Pfam" id="PF01507">
    <property type="entry name" value="PAPS_reduct"/>
    <property type="match status" value="1"/>
</dbReference>
<evidence type="ECO:0000256" key="1">
    <source>
        <dbReference type="ARBA" id="ARBA00009732"/>
    </source>
</evidence>
<accession>A0A382U3B5</accession>
<dbReference type="PANTHER" id="PTHR46509:SF1">
    <property type="entry name" value="PHOSPHOADENOSINE PHOSPHOSULFATE REDUCTASE"/>
    <property type="match status" value="1"/>
</dbReference>
<dbReference type="EMBL" id="UINC01141175">
    <property type="protein sequence ID" value="SVD28753.1"/>
    <property type="molecule type" value="Genomic_DNA"/>
</dbReference>
<protein>
    <recommendedName>
        <fullName evidence="3">Phosphoadenosine phosphosulphate reductase domain-containing protein</fullName>
    </recommendedName>
</protein>
<sequence>MDTQPIKTTKYNLEKFNEELINLSSLEMLEWALQRFENNLAFTTSFGIQSSVLLHLIQSSSLKNEVKIFWIDTGYLPKETYLYANTLINKLSLNITILQSEISPAHMEAMYGKLWESKRVEDINKYHQIRKVDPL</sequence>
<proteinExistence type="inferred from homology"/>
<comment type="pathway">
    <text evidence="2">Sulfur metabolism; hydrogen sulfide biosynthesis; sulfite from sulfate.</text>
</comment>
<dbReference type="GO" id="GO:0004604">
    <property type="term" value="F:phosphoadenylyl-sulfate reductase (thioredoxin) activity"/>
    <property type="evidence" value="ECO:0007669"/>
    <property type="project" value="TreeGrafter"/>
</dbReference>
<gene>
    <name evidence="4" type="ORF">METZ01_LOCUS381607</name>
</gene>